<keyword evidence="4" id="KW-1185">Reference proteome</keyword>
<dbReference type="AlphaFoldDB" id="A0A8H5CSX7"/>
<accession>A0A8H5CSX7</accession>
<evidence type="ECO:0000313" key="3">
    <source>
        <dbReference type="EMBL" id="KAF5347315.1"/>
    </source>
</evidence>
<dbReference type="InterPro" id="IPR045339">
    <property type="entry name" value="DUF6534"/>
</dbReference>
<organism evidence="3 4">
    <name type="scientific">Leucocoprinus leucothites</name>
    <dbReference type="NCBI Taxonomy" id="201217"/>
    <lineage>
        <taxon>Eukaryota</taxon>
        <taxon>Fungi</taxon>
        <taxon>Dikarya</taxon>
        <taxon>Basidiomycota</taxon>
        <taxon>Agaricomycotina</taxon>
        <taxon>Agaricomycetes</taxon>
        <taxon>Agaricomycetidae</taxon>
        <taxon>Agaricales</taxon>
        <taxon>Agaricineae</taxon>
        <taxon>Agaricaceae</taxon>
        <taxon>Leucocoprinus</taxon>
    </lineage>
</organism>
<name>A0A8H5CSX7_9AGAR</name>
<evidence type="ECO:0000313" key="4">
    <source>
        <dbReference type="Proteomes" id="UP000559027"/>
    </source>
</evidence>
<sequence>MGRWFDCRFGVGFCYELQRLDAILSFVGNSEWIIYMGFGATTTIDIIITAMMCFVLYKTRMDIGGRRSDRLFRSLATYVVATGILTSAVSLLVIILYVARPNSLFYIAVTFSAPRLYTNSVFVMLDNFRRYLSVDVVDDLEDFEATSRVVFGGLTPVSPMRARATRSKTTNIDTSLAKGTSRGQRLGLTAGGLDSESSDGDVEAQDKGFLLRKEDVGPYSPYYSPLEARKKVNVMFGMQEPEEIGGGSWIDFWKVQRRLWLSWPVDRRSSL</sequence>
<dbReference type="EMBL" id="JAACJO010000026">
    <property type="protein sequence ID" value="KAF5347315.1"/>
    <property type="molecule type" value="Genomic_DNA"/>
</dbReference>
<feature type="transmembrane region" description="Helical" evidence="1">
    <location>
        <begin position="32"/>
        <end position="57"/>
    </location>
</feature>
<keyword evidence="1" id="KW-0472">Membrane</keyword>
<feature type="transmembrane region" description="Helical" evidence="1">
    <location>
        <begin position="78"/>
        <end position="98"/>
    </location>
</feature>
<keyword evidence="1" id="KW-0812">Transmembrane</keyword>
<evidence type="ECO:0000256" key="1">
    <source>
        <dbReference type="SAM" id="Phobius"/>
    </source>
</evidence>
<gene>
    <name evidence="3" type="ORF">D9756_009919</name>
</gene>
<evidence type="ECO:0000259" key="2">
    <source>
        <dbReference type="Pfam" id="PF20152"/>
    </source>
</evidence>
<dbReference type="Proteomes" id="UP000559027">
    <property type="component" value="Unassembled WGS sequence"/>
</dbReference>
<dbReference type="Pfam" id="PF20152">
    <property type="entry name" value="DUF6534"/>
    <property type="match status" value="1"/>
</dbReference>
<proteinExistence type="predicted"/>
<reference evidence="3 4" key="1">
    <citation type="journal article" date="2020" name="ISME J.">
        <title>Uncovering the hidden diversity of litter-decomposition mechanisms in mushroom-forming fungi.</title>
        <authorList>
            <person name="Floudas D."/>
            <person name="Bentzer J."/>
            <person name="Ahren D."/>
            <person name="Johansson T."/>
            <person name="Persson P."/>
            <person name="Tunlid A."/>
        </authorList>
    </citation>
    <scope>NUCLEOTIDE SEQUENCE [LARGE SCALE GENOMIC DNA]</scope>
    <source>
        <strain evidence="3 4">CBS 146.42</strain>
    </source>
</reference>
<feature type="domain" description="DUF6534" evidence="2">
    <location>
        <begin position="42"/>
        <end position="126"/>
    </location>
</feature>
<protein>
    <recommendedName>
        <fullName evidence="2">DUF6534 domain-containing protein</fullName>
    </recommendedName>
</protein>
<comment type="caution">
    <text evidence="3">The sequence shown here is derived from an EMBL/GenBank/DDBJ whole genome shotgun (WGS) entry which is preliminary data.</text>
</comment>
<keyword evidence="1" id="KW-1133">Transmembrane helix</keyword>
<dbReference type="OrthoDB" id="3270417at2759"/>